<feature type="non-terminal residue" evidence="1">
    <location>
        <position position="1"/>
    </location>
</feature>
<evidence type="ECO:0000313" key="1">
    <source>
        <dbReference type="EMBL" id="SVA89114.1"/>
    </source>
</evidence>
<gene>
    <name evidence="1" type="ORF">METZ01_LOCUS141968</name>
</gene>
<accession>A0A381ZJ04</accession>
<dbReference type="EMBL" id="UINC01021482">
    <property type="protein sequence ID" value="SVA89114.1"/>
    <property type="molecule type" value="Genomic_DNA"/>
</dbReference>
<name>A0A381ZJ04_9ZZZZ</name>
<proteinExistence type="predicted"/>
<protein>
    <submittedName>
        <fullName evidence="1">Uncharacterized protein</fullName>
    </submittedName>
</protein>
<dbReference type="AlphaFoldDB" id="A0A381ZJ04"/>
<sequence length="27" mass="2923">VTASEAREPDGYRDCSSRLLTCALPLV</sequence>
<reference evidence="1" key="1">
    <citation type="submission" date="2018-05" db="EMBL/GenBank/DDBJ databases">
        <authorList>
            <person name="Lanie J.A."/>
            <person name="Ng W.-L."/>
            <person name="Kazmierczak K.M."/>
            <person name="Andrzejewski T.M."/>
            <person name="Davidsen T.M."/>
            <person name="Wayne K.J."/>
            <person name="Tettelin H."/>
            <person name="Glass J.I."/>
            <person name="Rusch D."/>
            <person name="Podicherti R."/>
            <person name="Tsui H.-C.T."/>
            <person name="Winkler M.E."/>
        </authorList>
    </citation>
    <scope>NUCLEOTIDE SEQUENCE</scope>
</reference>
<organism evidence="1">
    <name type="scientific">marine metagenome</name>
    <dbReference type="NCBI Taxonomy" id="408172"/>
    <lineage>
        <taxon>unclassified sequences</taxon>
        <taxon>metagenomes</taxon>
        <taxon>ecological metagenomes</taxon>
    </lineage>
</organism>